<gene>
    <name evidence="2" type="ORF">CXU09_01230</name>
</gene>
<evidence type="ECO:0000313" key="3">
    <source>
        <dbReference type="Proteomes" id="UP000235914"/>
    </source>
</evidence>
<accession>A0AAP8TA93</accession>
<sequence length="83" mass="9186">MVKLCVMDKGKRVFLPWKCFFPFMNETAAPAFPSSFSRDRAGRRAPAGFYLQERGAGSSGRVDEEKRFPEETATAVPALPALS</sequence>
<protein>
    <submittedName>
        <fullName evidence="2">Uncharacterized protein</fullName>
    </submittedName>
</protein>
<evidence type="ECO:0000256" key="1">
    <source>
        <dbReference type="SAM" id="MobiDB-lite"/>
    </source>
</evidence>
<evidence type="ECO:0000313" key="2">
    <source>
        <dbReference type="EMBL" id="PNC57720.1"/>
    </source>
</evidence>
<reference evidence="2 3" key="1">
    <citation type="journal article" date="2017" name="BMC Genomics">
        <title>Genome sequencing of 39 Akkermansia muciniphila isolates reveals its population structure, genomic and functional diverisity, and global distribution in mammalian gut microbiotas.</title>
        <authorList>
            <person name="Guo X."/>
            <person name="Li S."/>
            <person name="Zhang J."/>
            <person name="Wu F."/>
            <person name="Li X."/>
            <person name="Wu D."/>
            <person name="Zhang M."/>
            <person name="Ou Z."/>
            <person name="Jie Z."/>
            <person name="Yan Q."/>
            <person name="Li P."/>
            <person name="Yi J."/>
            <person name="Peng Y."/>
        </authorList>
    </citation>
    <scope>NUCLEOTIDE SEQUENCE [LARGE SCALE GENOMIC DNA]</scope>
    <source>
        <strain evidence="2 3">GP43</strain>
    </source>
</reference>
<dbReference type="AlphaFoldDB" id="A0AAP8TA93"/>
<organism evidence="2 3">
    <name type="scientific">Akkermansia muciniphila</name>
    <dbReference type="NCBI Taxonomy" id="239935"/>
    <lineage>
        <taxon>Bacteria</taxon>
        <taxon>Pseudomonadati</taxon>
        <taxon>Verrucomicrobiota</taxon>
        <taxon>Verrucomicrobiia</taxon>
        <taxon>Verrucomicrobiales</taxon>
        <taxon>Akkermansiaceae</taxon>
        <taxon>Akkermansia</taxon>
    </lineage>
</organism>
<dbReference type="Proteomes" id="UP000235914">
    <property type="component" value="Unassembled WGS sequence"/>
</dbReference>
<comment type="caution">
    <text evidence="2">The sequence shown here is derived from an EMBL/GenBank/DDBJ whole genome shotgun (WGS) entry which is preliminary data.</text>
</comment>
<name>A0AAP8TA93_9BACT</name>
<proteinExistence type="predicted"/>
<dbReference type="EMBL" id="PJKN01000001">
    <property type="protein sequence ID" value="PNC57720.1"/>
    <property type="molecule type" value="Genomic_DNA"/>
</dbReference>
<feature type="region of interest" description="Disordered" evidence="1">
    <location>
        <begin position="52"/>
        <end position="83"/>
    </location>
</feature>
<feature type="compositionally biased region" description="Basic and acidic residues" evidence="1">
    <location>
        <begin position="61"/>
        <end position="70"/>
    </location>
</feature>